<accession>A0A2P1PA75</accession>
<protein>
    <submittedName>
        <fullName evidence="4">Uncharacterized protein</fullName>
    </submittedName>
</protein>
<dbReference type="Proteomes" id="UP000241762">
    <property type="component" value="Chromosome"/>
</dbReference>
<evidence type="ECO:0000256" key="1">
    <source>
        <dbReference type="ARBA" id="ARBA00022737"/>
    </source>
</evidence>
<dbReference type="RefSeq" id="WP_106874984.1">
    <property type="nucleotide sequence ID" value="NZ_CP027845.1"/>
</dbReference>
<evidence type="ECO:0000256" key="3">
    <source>
        <dbReference type="PROSITE-ProRule" id="PRU00023"/>
    </source>
</evidence>
<keyword evidence="5" id="KW-1185">Reference proteome</keyword>
<sequence length="598" mass="68170">MFPELLLNPTNDGDNKGISPQNFAQEIISGEEKLIKNLPYICQKAAIDLCKQKKYKEASKEFKKIYLTTQDDHYKALFLHTHAMILQEGGKSDESIAKNFVALKLVKDEFFKDKIRYELSKSLRIQGIEFAKQNDFERAAISIGASVKLKFNGDERFGIIDFFESLGRLAIAGGRFDIAIQKYIAVYQITNDSNYKANIVCCRGLEIINKVPTTGLCWIALASTICSPDYVDRKFFLECYTGVIKAFSIDQEIKIAEIMSIDREKVIQKSDKELYKFLDIDEINLDEEVLVFENVNIFRIQESLEEQNLLEITPLHIAAFWGQIDEVKKILEDKEIDINKQTIGGDTALHLSVVNGYLEIVELFLKHPCINIALTCDDGYTALELSIINSRLEILELFLNYDLDLKKQDYLGLAFENKSYGTILLFYSLGLKLDLAGGVYQNISVLVNDIQYIYNSSSDIYKIIGGIPLLNDLEKQLSFTNASSAIKFLLVELHKTITEFLSNIHKDFASKSSIIIDLAKYSKILPYLVEVCKELLAQDHDDGICFENVPCVGLVKYSDLPRNYKTFLKDDHDQKQLFKDITDLLDYLNQPETQLLGF</sequence>
<dbReference type="PROSITE" id="PS50297">
    <property type="entry name" value="ANK_REP_REGION"/>
    <property type="match status" value="1"/>
</dbReference>
<reference evidence="4 5" key="1">
    <citation type="submission" date="2018-03" db="EMBL/GenBank/DDBJ databases">
        <title>A gene transfer event suggests a long-term partnership between eustigmatophyte algae and a novel lineage of endosymbiotic bacteria.</title>
        <authorList>
            <person name="Yurchenko T."/>
            <person name="Sevcikova T."/>
            <person name="Pribyl P."/>
            <person name="El Karkouri K."/>
            <person name="Klimes V."/>
            <person name="Amaral R."/>
            <person name="Zbrankova V."/>
            <person name="Kim E."/>
            <person name="Raoult D."/>
            <person name="Santos L.M.A."/>
            <person name="Elias M."/>
        </authorList>
    </citation>
    <scope>NUCLEOTIDE SEQUENCE [LARGE SCALE GENOMIC DNA]</scope>
    <source>
        <strain evidence="4">CCALA 838</strain>
    </source>
</reference>
<dbReference type="SUPFAM" id="SSF48403">
    <property type="entry name" value="Ankyrin repeat"/>
    <property type="match status" value="1"/>
</dbReference>
<dbReference type="KEGG" id="ptc:phytr_12470"/>
<feature type="repeat" description="ANK" evidence="3">
    <location>
        <begin position="344"/>
        <end position="367"/>
    </location>
</feature>
<evidence type="ECO:0000313" key="5">
    <source>
        <dbReference type="Proteomes" id="UP000241762"/>
    </source>
</evidence>
<dbReference type="Pfam" id="PF12796">
    <property type="entry name" value="Ank_2"/>
    <property type="match status" value="1"/>
</dbReference>
<dbReference type="PANTHER" id="PTHR24198:SF165">
    <property type="entry name" value="ANKYRIN REPEAT-CONTAINING PROTEIN-RELATED"/>
    <property type="match status" value="1"/>
</dbReference>
<organism evidence="4 5">
    <name type="scientific">Candidatus Phycorickettsia trachydisci</name>
    <dbReference type="NCBI Taxonomy" id="2115978"/>
    <lineage>
        <taxon>Bacteria</taxon>
        <taxon>Pseudomonadati</taxon>
        <taxon>Pseudomonadota</taxon>
        <taxon>Alphaproteobacteria</taxon>
        <taxon>Rickettsiales</taxon>
        <taxon>Rickettsiaceae</taxon>
        <taxon>Candidatus Phycorickettsia</taxon>
    </lineage>
</organism>
<dbReference type="AlphaFoldDB" id="A0A2P1PA75"/>
<keyword evidence="1" id="KW-0677">Repeat</keyword>
<dbReference type="Gene3D" id="1.25.40.20">
    <property type="entry name" value="Ankyrin repeat-containing domain"/>
    <property type="match status" value="1"/>
</dbReference>
<evidence type="ECO:0000313" key="4">
    <source>
        <dbReference type="EMBL" id="AVP88171.1"/>
    </source>
</evidence>
<dbReference type="Gene3D" id="1.25.40.10">
    <property type="entry name" value="Tetratricopeptide repeat domain"/>
    <property type="match status" value="1"/>
</dbReference>
<proteinExistence type="predicted"/>
<dbReference type="InterPro" id="IPR002110">
    <property type="entry name" value="Ankyrin_rpt"/>
</dbReference>
<dbReference type="EMBL" id="CP027845">
    <property type="protein sequence ID" value="AVP88171.1"/>
    <property type="molecule type" value="Genomic_DNA"/>
</dbReference>
<name>A0A2P1PA75_9RICK</name>
<dbReference type="SUPFAM" id="SSF48452">
    <property type="entry name" value="TPR-like"/>
    <property type="match status" value="1"/>
</dbReference>
<dbReference type="InterPro" id="IPR036770">
    <property type="entry name" value="Ankyrin_rpt-contain_sf"/>
</dbReference>
<dbReference type="OrthoDB" id="7164484at2"/>
<dbReference type="SMART" id="SM00248">
    <property type="entry name" value="ANK"/>
    <property type="match status" value="3"/>
</dbReference>
<feature type="repeat" description="ANK" evidence="3">
    <location>
        <begin position="378"/>
        <end position="410"/>
    </location>
</feature>
<evidence type="ECO:0000256" key="2">
    <source>
        <dbReference type="ARBA" id="ARBA00023043"/>
    </source>
</evidence>
<keyword evidence="2 3" id="KW-0040">ANK repeat</keyword>
<dbReference type="PROSITE" id="PS50088">
    <property type="entry name" value="ANK_REPEAT"/>
    <property type="match status" value="2"/>
</dbReference>
<dbReference type="InterPro" id="IPR011990">
    <property type="entry name" value="TPR-like_helical_dom_sf"/>
</dbReference>
<dbReference type="PANTHER" id="PTHR24198">
    <property type="entry name" value="ANKYRIN REPEAT AND PROTEIN KINASE DOMAIN-CONTAINING PROTEIN"/>
    <property type="match status" value="1"/>
</dbReference>
<gene>
    <name evidence="4" type="ORF">phytr_12470</name>
</gene>